<evidence type="ECO:0000313" key="5">
    <source>
        <dbReference type="Proteomes" id="UP000022447"/>
    </source>
</evidence>
<evidence type="ECO:0000259" key="3">
    <source>
        <dbReference type="PROSITE" id="PS01031"/>
    </source>
</evidence>
<evidence type="ECO:0000256" key="1">
    <source>
        <dbReference type="PROSITE-ProRule" id="PRU00285"/>
    </source>
</evidence>
<accession>X7EKY8</accession>
<dbReference type="PATRIC" id="fig|1449350.3.peg.364"/>
<comment type="similarity">
    <text evidence="1 2">Belongs to the small heat shock protein (HSP20) family.</text>
</comment>
<dbReference type="STRING" id="1449350.OCH239_01800"/>
<dbReference type="Proteomes" id="UP000022447">
    <property type="component" value="Unassembled WGS sequence"/>
</dbReference>
<comment type="caution">
    <text evidence="4">The sequence shown here is derived from an EMBL/GenBank/DDBJ whole genome shotgun (WGS) entry which is preliminary data.</text>
</comment>
<dbReference type="GO" id="GO:0016740">
    <property type="term" value="F:transferase activity"/>
    <property type="evidence" value="ECO:0007669"/>
    <property type="project" value="UniProtKB-KW"/>
</dbReference>
<sequence>MVETSHLQGFWPPRLEPFRTLAGRVADWFAPASDAAITKDAYEISLELPGVAEDDLEISVHDRVLSVTGEKSAEHEERGEHWYFRERQFGSFARSFRLPPDADGTRVSAVLKDGVLTLSIPRAANSRSEPRRIPIIRR</sequence>
<dbReference type="PROSITE" id="PS01031">
    <property type="entry name" value="SHSP"/>
    <property type="match status" value="1"/>
</dbReference>
<dbReference type="PANTHER" id="PTHR11527">
    <property type="entry name" value="HEAT-SHOCK PROTEIN 20 FAMILY MEMBER"/>
    <property type="match status" value="1"/>
</dbReference>
<evidence type="ECO:0000313" key="4">
    <source>
        <dbReference type="EMBL" id="ETX16582.1"/>
    </source>
</evidence>
<dbReference type="SUPFAM" id="SSF49764">
    <property type="entry name" value="HSP20-like chaperones"/>
    <property type="match status" value="1"/>
</dbReference>
<gene>
    <name evidence="4" type="ORF">OCH239_01800</name>
</gene>
<dbReference type="EMBL" id="JALZ01000001">
    <property type="protein sequence ID" value="ETX16582.1"/>
    <property type="molecule type" value="Genomic_DNA"/>
</dbReference>
<dbReference type="Pfam" id="PF00011">
    <property type="entry name" value="HSP20"/>
    <property type="match status" value="1"/>
</dbReference>
<keyword evidence="5" id="KW-1185">Reference proteome</keyword>
<dbReference type="OrthoDB" id="9808910at2"/>
<proteinExistence type="inferred from homology"/>
<dbReference type="InterPro" id="IPR031107">
    <property type="entry name" value="Small_HSP"/>
</dbReference>
<dbReference type="InterPro" id="IPR008978">
    <property type="entry name" value="HSP20-like_chaperone"/>
</dbReference>
<dbReference type="InterPro" id="IPR002068">
    <property type="entry name" value="A-crystallin/Hsp20_dom"/>
</dbReference>
<dbReference type="RefSeq" id="WP_037257740.1">
    <property type="nucleotide sequence ID" value="NZ_JALZ01000001.1"/>
</dbReference>
<name>X7EKY8_9RHOB</name>
<protein>
    <submittedName>
        <fullName evidence="4">Glutamyl-tRNA amidotransferase subunit A</fullName>
    </submittedName>
</protein>
<organism evidence="4 5">
    <name type="scientific">Roseivivax halodurans JCM 10272</name>
    <dbReference type="NCBI Taxonomy" id="1449350"/>
    <lineage>
        <taxon>Bacteria</taxon>
        <taxon>Pseudomonadati</taxon>
        <taxon>Pseudomonadota</taxon>
        <taxon>Alphaproteobacteria</taxon>
        <taxon>Rhodobacterales</taxon>
        <taxon>Roseobacteraceae</taxon>
        <taxon>Roseivivax</taxon>
    </lineage>
</organism>
<feature type="domain" description="SHSP" evidence="3">
    <location>
        <begin position="23"/>
        <end position="138"/>
    </location>
</feature>
<reference evidence="4 5" key="1">
    <citation type="submission" date="2014-01" db="EMBL/GenBank/DDBJ databases">
        <title>Roseivivax halodurans JCM 10272 Genome Sequencing.</title>
        <authorList>
            <person name="Lai Q."/>
            <person name="Li G."/>
            <person name="Shao Z."/>
        </authorList>
    </citation>
    <scope>NUCLEOTIDE SEQUENCE [LARGE SCALE GENOMIC DNA]</scope>
    <source>
        <strain evidence="4 5">JCM 10272</strain>
    </source>
</reference>
<evidence type="ECO:0000256" key="2">
    <source>
        <dbReference type="RuleBase" id="RU003616"/>
    </source>
</evidence>
<dbReference type="CDD" id="cd06464">
    <property type="entry name" value="ACD_sHsps-like"/>
    <property type="match status" value="1"/>
</dbReference>
<dbReference type="AlphaFoldDB" id="X7EKY8"/>
<dbReference type="eggNOG" id="COG0071">
    <property type="taxonomic scope" value="Bacteria"/>
</dbReference>
<dbReference type="Gene3D" id="2.60.40.790">
    <property type="match status" value="1"/>
</dbReference>
<keyword evidence="4" id="KW-0808">Transferase</keyword>